<evidence type="ECO:0000313" key="3">
    <source>
        <dbReference type="Proteomes" id="UP000812287"/>
    </source>
</evidence>
<evidence type="ECO:0000256" key="1">
    <source>
        <dbReference type="SAM" id="MobiDB-lite"/>
    </source>
</evidence>
<dbReference type="Proteomes" id="UP000812287">
    <property type="component" value="Unassembled WGS sequence"/>
</dbReference>
<accession>A0A9P7VG40</accession>
<dbReference type="RefSeq" id="XP_043033415.1">
    <property type="nucleotide sequence ID" value="XM_043178027.1"/>
</dbReference>
<gene>
    <name evidence="2" type="ORF">BT62DRAFT_1013248</name>
</gene>
<evidence type="ECO:0000313" key="2">
    <source>
        <dbReference type="EMBL" id="KAG7439915.1"/>
    </source>
</evidence>
<feature type="region of interest" description="Disordered" evidence="1">
    <location>
        <begin position="1"/>
        <end position="37"/>
    </location>
</feature>
<reference evidence="2" key="1">
    <citation type="submission" date="2020-11" db="EMBL/GenBank/DDBJ databases">
        <title>Adaptations for nitrogen fixation in a non-lichenized fungal sporocarp promotes dispersal by wood-feeding termites.</title>
        <authorList>
            <consortium name="DOE Joint Genome Institute"/>
            <person name="Koch R.A."/>
            <person name="Yoon G."/>
            <person name="Arayal U."/>
            <person name="Lail K."/>
            <person name="Amirebrahimi M."/>
            <person name="Labutti K."/>
            <person name="Lipzen A."/>
            <person name="Riley R."/>
            <person name="Barry K."/>
            <person name="Henrissat B."/>
            <person name="Grigoriev I.V."/>
            <person name="Herr J.R."/>
            <person name="Aime M.C."/>
        </authorList>
    </citation>
    <scope>NUCLEOTIDE SEQUENCE</scope>
    <source>
        <strain evidence="2">MCA 3950</strain>
    </source>
</reference>
<comment type="caution">
    <text evidence="2">The sequence shown here is derived from an EMBL/GenBank/DDBJ whole genome shotgun (WGS) entry which is preliminary data.</text>
</comment>
<sequence length="84" mass="9637">MSFDKSNEYYTMPSGSHQENGQEEEREQCSSQPRNWDLSIPRRHGILISNAVPNHKDEDLLEDFFWKSPSPSSASHIHGIANHT</sequence>
<dbReference type="EMBL" id="MU250580">
    <property type="protein sequence ID" value="KAG7439915.1"/>
    <property type="molecule type" value="Genomic_DNA"/>
</dbReference>
<dbReference type="AlphaFoldDB" id="A0A9P7VG40"/>
<dbReference type="GeneID" id="66100314"/>
<keyword evidence="3" id="KW-1185">Reference proteome</keyword>
<name>A0A9P7VG40_9AGAR</name>
<proteinExistence type="predicted"/>
<protein>
    <submittedName>
        <fullName evidence="2">Uncharacterized protein</fullName>
    </submittedName>
</protein>
<organism evidence="2 3">
    <name type="scientific">Guyanagaster necrorhizus</name>
    <dbReference type="NCBI Taxonomy" id="856835"/>
    <lineage>
        <taxon>Eukaryota</taxon>
        <taxon>Fungi</taxon>
        <taxon>Dikarya</taxon>
        <taxon>Basidiomycota</taxon>
        <taxon>Agaricomycotina</taxon>
        <taxon>Agaricomycetes</taxon>
        <taxon>Agaricomycetidae</taxon>
        <taxon>Agaricales</taxon>
        <taxon>Marasmiineae</taxon>
        <taxon>Physalacriaceae</taxon>
        <taxon>Guyanagaster</taxon>
    </lineage>
</organism>